<evidence type="ECO:0000313" key="11">
    <source>
        <dbReference type="Proteomes" id="UP001187531"/>
    </source>
</evidence>
<keyword evidence="2 5" id="KW-0863">Zinc-finger</keyword>
<dbReference type="GO" id="GO:0006357">
    <property type="term" value="P:regulation of transcription by RNA polymerase II"/>
    <property type="evidence" value="ECO:0007669"/>
    <property type="project" value="TreeGrafter"/>
</dbReference>
<keyword evidence="1" id="KW-0479">Metal-binding</keyword>
<dbReference type="SMART" id="SM00980">
    <property type="entry name" value="THAP"/>
    <property type="match status" value="1"/>
</dbReference>
<keyword evidence="4 6" id="KW-0238">DNA-binding</keyword>
<name>A0AA88H7M9_ARTSF</name>
<keyword evidence="3" id="KW-0862">Zinc</keyword>
<dbReference type="GO" id="GO:0070461">
    <property type="term" value="C:SAGA-type complex"/>
    <property type="evidence" value="ECO:0007669"/>
    <property type="project" value="TreeGrafter"/>
</dbReference>
<evidence type="ECO:0000256" key="2">
    <source>
        <dbReference type="ARBA" id="ARBA00022771"/>
    </source>
</evidence>
<evidence type="ECO:0000256" key="1">
    <source>
        <dbReference type="ARBA" id="ARBA00022723"/>
    </source>
</evidence>
<evidence type="ECO:0000256" key="7">
    <source>
        <dbReference type="SAM" id="MobiDB-lite"/>
    </source>
</evidence>
<evidence type="ECO:0000313" key="10">
    <source>
        <dbReference type="EMBL" id="KAK2706780.1"/>
    </source>
</evidence>
<evidence type="ECO:0000256" key="4">
    <source>
        <dbReference type="ARBA" id="ARBA00023125"/>
    </source>
</evidence>
<feature type="region of interest" description="Disordered" evidence="7">
    <location>
        <begin position="151"/>
        <end position="220"/>
    </location>
</feature>
<dbReference type="AlphaFoldDB" id="A0AA88H7M9"/>
<proteinExistence type="predicted"/>
<dbReference type="GO" id="GO:0008270">
    <property type="term" value="F:zinc ion binding"/>
    <property type="evidence" value="ECO:0007669"/>
    <property type="project" value="UniProtKB-KW"/>
</dbReference>
<keyword evidence="11" id="KW-1185">Reference proteome</keyword>
<dbReference type="InterPro" id="IPR036236">
    <property type="entry name" value="Znf_C2H2_sf"/>
</dbReference>
<dbReference type="Gene3D" id="3.30.160.60">
    <property type="entry name" value="Classic Zinc Finger"/>
    <property type="match status" value="2"/>
</dbReference>
<dbReference type="Proteomes" id="UP001187531">
    <property type="component" value="Unassembled WGS sequence"/>
</dbReference>
<feature type="domain" description="C2H2-type" evidence="8">
    <location>
        <begin position="493"/>
        <end position="516"/>
    </location>
</feature>
<dbReference type="PROSITE" id="PS00028">
    <property type="entry name" value="ZINC_FINGER_C2H2_1"/>
    <property type="match status" value="1"/>
</dbReference>
<dbReference type="GO" id="GO:0006338">
    <property type="term" value="P:chromatin remodeling"/>
    <property type="evidence" value="ECO:0007669"/>
    <property type="project" value="TreeGrafter"/>
</dbReference>
<dbReference type="PROSITE" id="PS50950">
    <property type="entry name" value="ZF_THAP"/>
    <property type="match status" value="1"/>
</dbReference>
<protein>
    <submittedName>
        <fullName evidence="10">Uncharacterized protein</fullName>
    </submittedName>
</protein>
<gene>
    <name evidence="10" type="ORF">QYM36_014728</name>
</gene>
<dbReference type="SUPFAM" id="SSF57716">
    <property type="entry name" value="Glucocorticoid receptor-like (DNA-binding domain)"/>
    <property type="match status" value="1"/>
</dbReference>
<dbReference type="EMBL" id="JAVRJZ010000019">
    <property type="protein sequence ID" value="KAK2706780.1"/>
    <property type="molecule type" value="Genomic_DNA"/>
</dbReference>
<sequence>MPNRDDFETEYDNDAELLVSHLDLNATTDEDIDMALKLAQVDMYQRRLRERAQRKRLVRDYQLAQEFFIPIKKGGVDVAKKITDHRKKLIKADRDLFDKFRPFVRFHTFNEHEQFLKNLSRARQLRTRIRELLKYRKNGLTRSEECVEYERQRYKREKKKEDRKRSESFSIGSDEPDATPSVNGSGDETDPIAVAARSTTRRGEPYTGSVSQCRPSDTDGSVISREEFATLPGFELLTNFEQNVCYDMKIRPSHFVNLKTALCFNYAAECKGLLPAIQLPSCFSRAEKSKPVAYTLSRSIMESWQPFEPEVQINPYTLCLPNVTISEVAGSANSNSESENEQNNDDFYIDAVPEVMISDDTERTELFDILNSNKRKRSESEIWQGCCAPGCFSSTANFKKGQKKKSFFQFPDDKEKATDWARRAGILNLIESILTDRKSFHLCSDHFSKEMLVESNEGSQLVPDAVPFEVLKLSVPELDTLNPSLKKLETSKLRCPYCSKTFRDKFNLRKHMTKVNKCTDITGTRSDSVVIDFGGDEMVSGMIPPPPEVITPKPQRLQPTSVSTPRKKPRVTCHVCGKSLGDAWKLKRHLSSLNKCSSRPWNCGSCEAVYKTELELYDHILTHPE</sequence>
<dbReference type="InterPro" id="IPR013087">
    <property type="entry name" value="Znf_C2H2_type"/>
</dbReference>
<evidence type="ECO:0000259" key="8">
    <source>
        <dbReference type="PROSITE" id="PS50157"/>
    </source>
</evidence>
<dbReference type="Pfam" id="PF05485">
    <property type="entry name" value="THAP"/>
    <property type="match status" value="1"/>
</dbReference>
<dbReference type="Pfam" id="PF00096">
    <property type="entry name" value="zf-C2H2"/>
    <property type="match status" value="1"/>
</dbReference>
<dbReference type="SMART" id="SM00355">
    <property type="entry name" value="ZnF_C2H2"/>
    <property type="match status" value="3"/>
</dbReference>
<feature type="region of interest" description="Disordered" evidence="7">
    <location>
        <begin position="546"/>
        <end position="566"/>
    </location>
</feature>
<organism evidence="10 11">
    <name type="scientific">Artemia franciscana</name>
    <name type="common">Brine shrimp</name>
    <name type="synonym">Artemia sanfranciscana</name>
    <dbReference type="NCBI Taxonomy" id="6661"/>
    <lineage>
        <taxon>Eukaryota</taxon>
        <taxon>Metazoa</taxon>
        <taxon>Ecdysozoa</taxon>
        <taxon>Arthropoda</taxon>
        <taxon>Crustacea</taxon>
        <taxon>Branchiopoda</taxon>
        <taxon>Anostraca</taxon>
        <taxon>Artemiidae</taxon>
        <taxon>Artemia</taxon>
    </lineage>
</organism>
<dbReference type="PANTHER" id="PTHR12374:SF63">
    <property type="entry name" value="TRANSCRIPTIONAL ADAPTER 2-BETA"/>
    <property type="match status" value="1"/>
</dbReference>
<evidence type="ECO:0000256" key="3">
    <source>
        <dbReference type="ARBA" id="ARBA00022833"/>
    </source>
</evidence>
<comment type="caution">
    <text evidence="10">The sequence shown here is derived from an EMBL/GenBank/DDBJ whole genome shotgun (WGS) entry which is preliminary data.</text>
</comment>
<dbReference type="InterPro" id="IPR055141">
    <property type="entry name" value="TADA2A_B-like_dom"/>
</dbReference>
<reference evidence="10" key="1">
    <citation type="submission" date="2023-07" db="EMBL/GenBank/DDBJ databases">
        <title>Chromosome-level genome assembly of Artemia franciscana.</title>
        <authorList>
            <person name="Jo E."/>
        </authorList>
    </citation>
    <scope>NUCLEOTIDE SEQUENCE</scope>
    <source>
        <tissue evidence="10">Whole body</tissue>
    </source>
</reference>
<dbReference type="GO" id="GO:0003677">
    <property type="term" value="F:DNA binding"/>
    <property type="evidence" value="ECO:0007669"/>
    <property type="project" value="UniProtKB-UniRule"/>
</dbReference>
<dbReference type="Pfam" id="PF22941">
    <property type="entry name" value="TADA2A-like_3rd"/>
    <property type="match status" value="1"/>
</dbReference>
<feature type="non-terminal residue" evidence="10">
    <location>
        <position position="625"/>
    </location>
</feature>
<dbReference type="GO" id="GO:0005634">
    <property type="term" value="C:nucleus"/>
    <property type="evidence" value="ECO:0007669"/>
    <property type="project" value="TreeGrafter"/>
</dbReference>
<evidence type="ECO:0000259" key="9">
    <source>
        <dbReference type="PROSITE" id="PS50950"/>
    </source>
</evidence>
<evidence type="ECO:0000256" key="6">
    <source>
        <dbReference type="PROSITE-ProRule" id="PRU00309"/>
    </source>
</evidence>
<feature type="compositionally biased region" description="Polar residues" evidence="7">
    <location>
        <begin position="208"/>
        <end position="220"/>
    </location>
</feature>
<dbReference type="SUPFAM" id="SSF57667">
    <property type="entry name" value="beta-beta-alpha zinc fingers"/>
    <property type="match status" value="1"/>
</dbReference>
<dbReference type="PANTHER" id="PTHR12374">
    <property type="entry name" value="TRANSCRIPTIONAL ADAPTOR 2 ADA2 -RELATED"/>
    <property type="match status" value="1"/>
</dbReference>
<evidence type="ECO:0000256" key="5">
    <source>
        <dbReference type="PROSITE-ProRule" id="PRU00042"/>
    </source>
</evidence>
<accession>A0AA88H7M9</accession>
<dbReference type="GO" id="GO:0003713">
    <property type="term" value="F:transcription coactivator activity"/>
    <property type="evidence" value="ECO:0007669"/>
    <property type="project" value="TreeGrafter"/>
</dbReference>
<dbReference type="PROSITE" id="PS50157">
    <property type="entry name" value="ZINC_FINGER_C2H2_2"/>
    <property type="match status" value="1"/>
</dbReference>
<dbReference type="InterPro" id="IPR006612">
    <property type="entry name" value="THAP_Znf"/>
</dbReference>
<dbReference type="GO" id="GO:0003682">
    <property type="term" value="F:chromatin binding"/>
    <property type="evidence" value="ECO:0007669"/>
    <property type="project" value="TreeGrafter"/>
</dbReference>
<feature type="domain" description="THAP-type" evidence="9">
    <location>
        <begin position="382"/>
        <end position="470"/>
    </location>
</feature>